<feature type="region of interest" description="Disordered" evidence="1">
    <location>
        <begin position="1"/>
        <end position="20"/>
    </location>
</feature>
<evidence type="ECO:0000313" key="4">
    <source>
        <dbReference type="Proteomes" id="UP001059617"/>
    </source>
</evidence>
<dbReference type="InterPro" id="IPR036388">
    <property type="entry name" value="WH-like_DNA-bd_sf"/>
</dbReference>
<keyword evidence="4" id="KW-1185">Reference proteome</keyword>
<reference evidence="3" key="1">
    <citation type="submission" date="2021-04" db="EMBL/GenBank/DDBJ databases">
        <authorList>
            <person name="Hartkoorn R.C."/>
            <person name="Beaudoing E."/>
            <person name="Hot D."/>
        </authorList>
    </citation>
    <scope>NUCLEOTIDE SEQUENCE</scope>
    <source>
        <strain evidence="3">NRRL B-16292</strain>
    </source>
</reference>
<gene>
    <name evidence="3" type="ORF">Dfulv_35560</name>
</gene>
<feature type="domain" description="HTH arsR-type" evidence="2">
    <location>
        <begin position="26"/>
        <end position="120"/>
    </location>
</feature>
<dbReference type="SMART" id="SM00418">
    <property type="entry name" value="HTH_ARSR"/>
    <property type="match status" value="1"/>
</dbReference>
<evidence type="ECO:0000259" key="2">
    <source>
        <dbReference type="SMART" id="SM00418"/>
    </source>
</evidence>
<dbReference type="InterPro" id="IPR011991">
    <property type="entry name" value="ArsR-like_HTH"/>
</dbReference>
<organism evidence="3 4">
    <name type="scientific">Dactylosporangium fulvum</name>
    <dbReference type="NCBI Taxonomy" id="53359"/>
    <lineage>
        <taxon>Bacteria</taxon>
        <taxon>Bacillati</taxon>
        <taxon>Actinomycetota</taxon>
        <taxon>Actinomycetes</taxon>
        <taxon>Micromonosporales</taxon>
        <taxon>Micromonosporaceae</taxon>
        <taxon>Dactylosporangium</taxon>
    </lineage>
</organism>
<dbReference type="InterPro" id="IPR001845">
    <property type="entry name" value="HTH_ArsR_DNA-bd_dom"/>
</dbReference>
<accession>A0ABY5VTD1</accession>
<reference evidence="3" key="2">
    <citation type="submission" date="2022-09" db="EMBL/GenBank/DDBJ databases">
        <title>Biosynthetic gene clusters of Dactylosporangioum fulvum.</title>
        <authorList>
            <person name="Caradec T."/>
        </authorList>
    </citation>
    <scope>NUCLEOTIDE SEQUENCE</scope>
    <source>
        <strain evidence="3">NRRL B-16292</strain>
    </source>
</reference>
<dbReference type="RefSeq" id="WP_259858210.1">
    <property type="nucleotide sequence ID" value="NZ_BAAAST010000042.1"/>
</dbReference>
<dbReference type="Pfam" id="PF12840">
    <property type="entry name" value="HTH_20"/>
    <property type="match status" value="1"/>
</dbReference>
<evidence type="ECO:0000256" key="1">
    <source>
        <dbReference type="SAM" id="MobiDB-lite"/>
    </source>
</evidence>
<dbReference type="InterPro" id="IPR036390">
    <property type="entry name" value="WH_DNA-bd_sf"/>
</dbReference>
<evidence type="ECO:0000313" key="3">
    <source>
        <dbReference type="EMBL" id="UWP80450.1"/>
    </source>
</evidence>
<dbReference type="SUPFAM" id="SSF46785">
    <property type="entry name" value="Winged helix' DNA-binding domain"/>
    <property type="match status" value="1"/>
</dbReference>
<sequence length="211" mass="23212">MYRENTLDGVPDDSVSPTQRTLSDARTLRALSHPVRLALLEALLSGPLTATQAGELIGESPTTCSFHLRQLARYNFVEETGGGRGRSRPWRLTHTGWNAPAQPDNPEFTRAAQALDQVLLDRHVARIRRFVDAAPTYPAEWQAAATGHTSILHLTAAEAAEVAGAYRKIADQFRKRWAARNDNPEQRPDGTLPVEVLIGVYPVDAPPGHPR</sequence>
<proteinExistence type="predicted"/>
<protein>
    <submittedName>
        <fullName evidence="3">Winged helix-turn-helix domain-containing protein</fullName>
    </submittedName>
</protein>
<dbReference type="EMBL" id="CP073720">
    <property type="protein sequence ID" value="UWP80450.1"/>
    <property type="molecule type" value="Genomic_DNA"/>
</dbReference>
<dbReference type="Proteomes" id="UP001059617">
    <property type="component" value="Chromosome"/>
</dbReference>
<name>A0ABY5VTD1_9ACTN</name>
<dbReference type="Gene3D" id="1.10.10.10">
    <property type="entry name" value="Winged helix-like DNA-binding domain superfamily/Winged helix DNA-binding domain"/>
    <property type="match status" value="1"/>
</dbReference>
<dbReference type="CDD" id="cd00090">
    <property type="entry name" value="HTH_ARSR"/>
    <property type="match status" value="1"/>
</dbReference>